<evidence type="ECO:0000256" key="1">
    <source>
        <dbReference type="ARBA" id="ARBA00004123"/>
    </source>
</evidence>
<comment type="caution">
    <text evidence="11">The sequence shown here is derived from an EMBL/GenBank/DDBJ whole genome shotgun (WGS) entry which is preliminary data.</text>
</comment>
<keyword evidence="4 8" id="KW-0238">DNA-binding</keyword>
<dbReference type="SMART" id="SM01019">
    <property type="entry name" value="B3"/>
    <property type="match status" value="1"/>
</dbReference>
<dbReference type="EMBL" id="NBSK02000009">
    <property type="protein sequence ID" value="KAJ0184984.1"/>
    <property type="molecule type" value="Genomic_DNA"/>
</dbReference>
<organism evidence="11 12">
    <name type="scientific">Lactuca sativa</name>
    <name type="common">Garden lettuce</name>
    <dbReference type="NCBI Taxonomy" id="4236"/>
    <lineage>
        <taxon>Eukaryota</taxon>
        <taxon>Viridiplantae</taxon>
        <taxon>Streptophyta</taxon>
        <taxon>Embryophyta</taxon>
        <taxon>Tracheophyta</taxon>
        <taxon>Spermatophyta</taxon>
        <taxon>Magnoliopsida</taxon>
        <taxon>eudicotyledons</taxon>
        <taxon>Gunneridae</taxon>
        <taxon>Pentapetalae</taxon>
        <taxon>asterids</taxon>
        <taxon>campanulids</taxon>
        <taxon>Asterales</taxon>
        <taxon>Asteraceae</taxon>
        <taxon>Cichorioideae</taxon>
        <taxon>Cichorieae</taxon>
        <taxon>Lactucinae</taxon>
        <taxon>Lactuca</taxon>
    </lineage>
</organism>
<evidence type="ECO:0000259" key="10">
    <source>
        <dbReference type="PROSITE" id="PS50863"/>
    </source>
</evidence>
<comment type="function">
    <text evidence="8">Auxin response factors (ARFs) are transcriptional factors that bind specifically to the DNA sequence 5'-TGTCTC-3' found in the auxin-responsive promoter elements (AuxREs).</text>
</comment>
<dbReference type="InterPro" id="IPR044835">
    <property type="entry name" value="ARF_plant"/>
</dbReference>
<dbReference type="InterPro" id="IPR010525">
    <property type="entry name" value="ARF_dom"/>
</dbReference>
<feature type="compositionally biased region" description="Polar residues" evidence="9">
    <location>
        <begin position="507"/>
        <end position="526"/>
    </location>
</feature>
<dbReference type="GO" id="GO:0000976">
    <property type="term" value="F:transcription cis-regulatory region binding"/>
    <property type="evidence" value="ECO:0000318"/>
    <property type="project" value="GO_Central"/>
</dbReference>
<comment type="similarity">
    <text evidence="2 8">Belongs to the ARF family.</text>
</comment>
<evidence type="ECO:0000256" key="2">
    <source>
        <dbReference type="ARBA" id="ARBA00007853"/>
    </source>
</evidence>
<comment type="subunit">
    <text evidence="8">Homodimers and heterodimers.</text>
</comment>
<keyword evidence="6 8" id="KW-0539">Nucleus</keyword>
<dbReference type="AlphaFoldDB" id="A0A9R1WPN1"/>
<evidence type="ECO:0000313" key="11">
    <source>
        <dbReference type="EMBL" id="KAJ0184984.1"/>
    </source>
</evidence>
<evidence type="ECO:0000256" key="6">
    <source>
        <dbReference type="ARBA" id="ARBA00023242"/>
    </source>
</evidence>
<evidence type="ECO:0000256" key="4">
    <source>
        <dbReference type="ARBA" id="ARBA00023125"/>
    </source>
</evidence>
<evidence type="ECO:0000256" key="9">
    <source>
        <dbReference type="SAM" id="MobiDB-lite"/>
    </source>
</evidence>
<accession>A0A9R1WPN1</accession>
<dbReference type="SUPFAM" id="SSF101936">
    <property type="entry name" value="DNA-binding pseudobarrel domain"/>
    <property type="match status" value="1"/>
</dbReference>
<dbReference type="PANTHER" id="PTHR31384">
    <property type="entry name" value="AUXIN RESPONSE FACTOR 4-RELATED"/>
    <property type="match status" value="1"/>
</dbReference>
<reference evidence="11 12" key="1">
    <citation type="journal article" date="2017" name="Nat. Commun.">
        <title>Genome assembly with in vitro proximity ligation data and whole-genome triplication in lettuce.</title>
        <authorList>
            <person name="Reyes-Chin-Wo S."/>
            <person name="Wang Z."/>
            <person name="Yang X."/>
            <person name="Kozik A."/>
            <person name="Arikit S."/>
            <person name="Song C."/>
            <person name="Xia L."/>
            <person name="Froenicke L."/>
            <person name="Lavelle D.O."/>
            <person name="Truco M.J."/>
            <person name="Xia R."/>
            <person name="Zhu S."/>
            <person name="Xu C."/>
            <person name="Xu H."/>
            <person name="Xu X."/>
            <person name="Cox K."/>
            <person name="Korf I."/>
            <person name="Meyers B.C."/>
            <person name="Michelmore R.W."/>
        </authorList>
    </citation>
    <scope>NUCLEOTIDE SEQUENCE [LARGE SCALE GENOMIC DNA]</scope>
    <source>
        <strain evidence="12">cv. Salinas</strain>
        <tissue evidence="11">Seedlings</tissue>
    </source>
</reference>
<evidence type="ECO:0000313" key="12">
    <source>
        <dbReference type="Proteomes" id="UP000235145"/>
    </source>
</evidence>
<proteinExistence type="inferred from homology"/>
<dbReference type="Pfam" id="PF06507">
    <property type="entry name" value="ARF_AD"/>
    <property type="match status" value="1"/>
</dbReference>
<dbReference type="GO" id="GO:0009734">
    <property type="term" value="P:auxin-activated signaling pathway"/>
    <property type="evidence" value="ECO:0007669"/>
    <property type="project" value="UniProtKB-KW"/>
</dbReference>
<dbReference type="PROSITE" id="PS50863">
    <property type="entry name" value="B3"/>
    <property type="match status" value="1"/>
</dbReference>
<evidence type="ECO:0000256" key="5">
    <source>
        <dbReference type="ARBA" id="ARBA00023163"/>
    </source>
</evidence>
<dbReference type="Gene3D" id="3.10.20.90">
    <property type="entry name" value="Phosphatidylinositol 3-kinase Catalytic Subunit, Chain A, domain 1"/>
    <property type="match status" value="1"/>
</dbReference>
<dbReference type="Gene3D" id="2.30.30.1040">
    <property type="match status" value="1"/>
</dbReference>
<evidence type="ECO:0000256" key="3">
    <source>
        <dbReference type="ARBA" id="ARBA00023015"/>
    </source>
</evidence>
<dbReference type="GO" id="GO:0005634">
    <property type="term" value="C:nucleus"/>
    <property type="evidence" value="ECO:0000318"/>
    <property type="project" value="GO_Central"/>
</dbReference>
<keyword evidence="5 8" id="KW-0804">Transcription</keyword>
<dbReference type="InterPro" id="IPR015300">
    <property type="entry name" value="DNA-bd_pseudobarrel_sf"/>
</dbReference>
<feature type="domain" description="TF-B3" evidence="10">
    <location>
        <begin position="198"/>
        <end position="299"/>
    </location>
</feature>
<evidence type="ECO:0000256" key="8">
    <source>
        <dbReference type="RuleBase" id="RU004561"/>
    </source>
</evidence>
<dbReference type="InterPro" id="IPR003340">
    <property type="entry name" value="B3_DNA-bd"/>
</dbReference>
<dbReference type="CDD" id="cd10017">
    <property type="entry name" value="B3_DNA"/>
    <property type="match status" value="1"/>
</dbReference>
<dbReference type="Pfam" id="PF02362">
    <property type="entry name" value="B3"/>
    <property type="match status" value="1"/>
</dbReference>
<feature type="region of interest" description="Disordered" evidence="9">
    <location>
        <begin position="504"/>
        <end position="526"/>
    </location>
</feature>
<keyword evidence="7 8" id="KW-0927">Auxin signaling pathway</keyword>
<keyword evidence="3 8" id="KW-0805">Transcription regulation</keyword>
<keyword evidence="12" id="KW-1185">Reference proteome</keyword>
<dbReference type="GO" id="GO:0006355">
    <property type="term" value="P:regulation of DNA-templated transcription"/>
    <property type="evidence" value="ECO:0000318"/>
    <property type="project" value="GO_Central"/>
</dbReference>
<gene>
    <name evidence="11" type="ORF">LSAT_V11C900456720</name>
</gene>
<comment type="subcellular location">
    <subcellularLocation>
        <location evidence="1 8">Nucleus</location>
    </subcellularLocation>
</comment>
<sequence>MFDQHSYLPLNLSHLFKSNYRSLSGKIDHQSEWQWMKVSWTCSSERFPHNLLFLLCNINNNNFFSWAKEIMTPAKVLSLSLSLCVCVCVCNDQVDLHTQLWHECAGLTVKVPRVGDKVFYFPQGHLQQVEVYMKQEGMSDIPSYGLPSKILCKVVCVQLKAEVDTDEVFAQITLIPDCEEPKGSTFRSVPQKIPATSFRKKLTPSDVIKQGGCNLHKKHVDQTFPPLDMGQDAPSQELFAKDLHGKIWNFHHICRGVPKRHILTTGWGKFVSAKRLVVGDTCIFLRGQNRLYVGVRRAVRLNKLSTDLSCVNMQHGILLTALEAINTRTEFTVYYHPRISPSGFIVAYNDFMESLKVNFSPETRVEMVLDEGGEEPELNLKKLLLIKENGVGRFSGIIIGKEDVDPSRWPGSEWHCLKVWWHGTASGDVPPKRVSPWSIQSVVCDAQPQKRSMIGYNNNNELGVQGEGIRMREVSIPEVNKIPREDDERSKKCRVFGVDIGGHTHTHTISNTHPPDSSNAGNQQSSPSYIKVLKHGSFVGRCVEVSRFSGYGGLMWELDRMFGFQGGLVSGTSGWIVTYDDDNNNNNNAAADGDANKKLLGDVSWSEFRGVVRKMCICPKEKELEAATWNKISG</sequence>
<dbReference type="Proteomes" id="UP000235145">
    <property type="component" value="Unassembled WGS sequence"/>
</dbReference>
<protein>
    <recommendedName>
        <fullName evidence="8">Auxin response factor</fullName>
    </recommendedName>
</protein>
<dbReference type="PANTHER" id="PTHR31384:SF175">
    <property type="entry name" value="AUXIN RESPONSE FACTOR"/>
    <property type="match status" value="1"/>
</dbReference>
<dbReference type="Gene3D" id="2.40.330.10">
    <property type="entry name" value="DNA-binding pseudobarrel domain"/>
    <property type="match status" value="1"/>
</dbReference>
<evidence type="ECO:0000256" key="7">
    <source>
        <dbReference type="ARBA" id="ARBA00023294"/>
    </source>
</evidence>
<name>A0A9R1WPN1_LACSA</name>